<dbReference type="AlphaFoldDB" id="A0AAD8BU14"/>
<reference evidence="1" key="2">
    <citation type="submission" date="2023-04" db="EMBL/GenBank/DDBJ databases">
        <authorList>
            <person name="Bu L."/>
            <person name="Lu L."/>
            <person name="Laidemitt M.R."/>
            <person name="Zhang S.M."/>
            <person name="Mutuku M."/>
            <person name="Mkoji G."/>
            <person name="Steinauer M."/>
            <person name="Loker E.S."/>
        </authorList>
    </citation>
    <scope>NUCLEOTIDE SEQUENCE</scope>
    <source>
        <strain evidence="1">KasaAsao</strain>
        <tissue evidence="1">Whole Snail</tissue>
    </source>
</reference>
<comment type="caution">
    <text evidence="1">The sequence shown here is derived from an EMBL/GenBank/DDBJ whole genome shotgun (WGS) entry which is preliminary data.</text>
</comment>
<sequence length="97" mass="10911">MRMNLNVNIKRVADVTVTGHSMLTTPTPPLPTTLLDKGRNTTLLDEGRNTTLLDEGRNTTLLDEGRNTTLLDEGRTSNLSNKISRLNFFLETKHFKN</sequence>
<reference evidence="1" key="1">
    <citation type="journal article" date="2023" name="PLoS Negl. Trop. Dis.">
        <title>A genome sequence for Biomphalaria pfeifferi, the major vector snail for the human-infecting parasite Schistosoma mansoni.</title>
        <authorList>
            <person name="Bu L."/>
            <person name="Lu L."/>
            <person name="Laidemitt M.R."/>
            <person name="Zhang S.M."/>
            <person name="Mutuku M."/>
            <person name="Mkoji G."/>
            <person name="Steinauer M."/>
            <person name="Loker E.S."/>
        </authorList>
    </citation>
    <scope>NUCLEOTIDE SEQUENCE</scope>
    <source>
        <strain evidence="1">KasaAsao</strain>
    </source>
</reference>
<gene>
    <name evidence="1" type="ORF">Bpfe_010595</name>
</gene>
<dbReference type="Proteomes" id="UP001233172">
    <property type="component" value="Unassembled WGS sequence"/>
</dbReference>
<name>A0AAD8BU14_BIOPF</name>
<protein>
    <submittedName>
        <fullName evidence="1">Uncharacterized protein</fullName>
    </submittedName>
</protein>
<keyword evidence="2" id="KW-1185">Reference proteome</keyword>
<dbReference type="EMBL" id="JASAOG010000038">
    <property type="protein sequence ID" value="KAK0060067.1"/>
    <property type="molecule type" value="Genomic_DNA"/>
</dbReference>
<proteinExistence type="predicted"/>
<accession>A0AAD8BU14</accession>
<organism evidence="1 2">
    <name type="scientific">Biomphalaria pfeifferi</name>
    <name type="common">Bloodfluke planorb</name>
    <name type="synonym">Freshwater snail</name>
    <dbReference type="NCBI Taxonomy" id="112525"/>
    <lineage>
        <taxon>Eukaryota</taxon>
        <taxon>Metazoa</taxon>
        <taxon>Spiralia</taxon>
        <taxon>Lophotrochozoa</taxon>
        <taxon>Mollusca</taxon>
        <taxon>Gastropoda</taxon>
        <taxon>Heterobranchia</taxon>
        <taxon>Euthyneura</taxon>
        <taxon>Panpulmonata</taxon>
        <taxon>Hygrophila</taxon>
        <taxon>Lymnaeoidea</taxon>
        <taxon>Planorbidae</taxon>
        <taxon>Biomphalaria</taxon>
    </lineage>
</organism>
<evidence type="ECO:0000313" key="1">
    <source>
        <dbReference type="EMBL" id="KAK0060067.1"/>
    </source>
</evidence>
<evidence type="ECO:0000313" key="2">
    <source>
        <dbReference type="Proteomes" id="UP001233172"/>
    </source>
</evidence>